<comment type="caution">
    <text evidence="2">The sequence shown here is derived from an EMBL/GenBank/DDBJ whole genome shotgun (WGS) entry which is preliminary data.</text>
</comment>
<name>A0AAD5S7W9_9FUNG</name>
<sequence length="317" mass="34393">MPLFHRNPKHLTYAHTPSRAKIFIIRILNALTFAACIAVNVLAATTTRLNGVQTGTISDENPSMVTPAGWAFGIWIVIYAFLILFTVIHLLPQTYLSHTLNISSGSLLFTLLNLLNIAWLLCWHYRQLEASLALIYAMFLTLLTIFARGKGGVWEKVFVGRGRVAGVEDGSGVGYYTEGSESTIVDGDGIQKRSGRVKAIAKWVWMRVPFGLYLGWIIAAATANTFAYFYPLRDGPEETGAVVGLVIVGVIGVIITLWFTDPVPAAVLVWALVAIRQGGAEGYDKVRLTSTIVAAVVGGVAVLSLLGALFKLIRGRA</sequence>
<dbReference type="PANTHER" id="PTHR33802">
    <property type="entry name" value="SI:CH211-161H7.5-RELATED"/>
    <property type="match status" value="1"/>
</dbReference>
<keyword evidence="3" id="KW-1185">Reference proteome</keyword>
<evidence type="ECO:0000256" key="1">
    <source>
        <dbReference type="SAM" id="Phobius"/>
    </source>
</evidence>
<dbReference type="AlphaFoldDB" id="A0AAD5S7W9"/>
<accession>A0AAD5S7W9</accession>
<feature type="transmembrane region" description="Helical" evidence="1">
    <location>
        <begin position="102"/>
        <end position="123"/>
    </location>
</feature>
<keyword evidence="1" id="KW-0812">Transmembrane</keyword>
<dbReference type="EMBL" id="JADGJD010001077">
    <property type="protein sequence ID" value="KAJ3046860.1"/>
    <property type="molecule type" value="Genomic_DNA"/>
</dbReference>
<evidence type="ECO:0000313" key="3">
    <source>
        <dbReference type="Proteomes" id="UP001212841"/>
    </source>
</evidence>
<protein>
    <submittedName>
        <fullName evidence="2">Uncharacterized protein</fullName>
    </submittedName>
</protein>
<dbReference type="PANTHER" id="PTHR33802:SF1">
    <property type="entry name" value="XK-RELATED PROTEIN"/>
    <property type="match status" value="1"/>
</dbReference>
<feature type="transmembrane region" description="Helical" evidence="1">
    <location>
        <begin position="64"/>
        <end position="90"/>
    </location>
</feature>
<feature type="transmembrane region" description="Helical" evidence="1">
    <location>
        <begin position="130"/>
        <end position="147"/>
    </location>
</feature>
<reference evidence="2" key="1">
    <citation type="submission" date="2020-05" db="EMBL/GenBank/DDBJ databases">
        <title>Phylogenomic resolution of chytrid fungi.</title>
        <authorList>
            <person name="Stajich J.E."/>
            <person name="Amses K."/>
            <person name="Simmons R."/>
            <person name="Seto K."/>
            <person name="Myers J."/>
            <person name="Bonds A."/>
            <person name="Quandt C.A."/>
            <person name="Barry K."/>
            <person name="Liu P."/>
            <person name="Grigoriev I."/>
            <person name="Longcore J.E."/>
            <person name="James T.Y."/>
        </authorList>
    </citation>
    <scope>NUCLEOTIDE SEQUENCE</scope>
    <source>
        <strain evidence="2">JEL0318</strain>
    </source>
</reference>
<proteinExistence type="predicted"/>
<feature type="transmembrane region" description="Helical" evidence="1">
    <location>
        <begin position="210"/>
        <end position="230"/>
    </location>
</feature>
<organism evidence="2 3">
    <name type="scientific">Rhizophlyctis rosea</name>
    <dbReference type="NCBI Taxonomy" id="64517"/>
    <lineage>
        <taxon>Eukaryota</taxon>
        <taxon>Fungi</taxon>
        <taxon>Fungi incertae sedis</taxon>
        <taxon>Chytridiomycota</taxon>
        <taxon>Chytridiomycota incertae sedis</taxon>
        <taxon>Chytridiomycetes</taxon>
        <taxon>Rhizophlyctidales</taxon>
        <taxon>Rhizophlyctidaceae</taxon>
        <taxon>Rhizophlyctis</taxon>
    </lineage>
</organism>
<keyword evidence="1" id="KW-0472">Membrane</keyword>
<gene>
    <name evidence="2" type="ORF">HK097_000444</name>
</gene>
<evidence type="ECO:0000313" key="2">
    <source>
        <dbReference type="EMBL" id="KAJ3046860.1"/>
    </source>
</evidence>
<feature type="transmembrane region" description="Helical" evidence="1">
    <location>
        <begin position="20"/>
        <end position="43"/>
    </location>
</feature>
<dbReference type="Proteomes" id="UP001212841">
    <property type="component" value="Unassembled WGS sequence"/>
</dbReference>
<feature type="transmembrane region" description="Helical" evidence="1">
    <location>
        <begin position="242"/>
        <end position="260"/>
    </location>
</feature>
<feature type="transmembrane region" description="Helical" evidence="1">
    <location>
        <begin position="292"/>
        <end position="313"/>
    </location>
</feature>
<keyword evidence="1" id="KW-1133">Transmembrane helix</keyword>